<organism evidence="3 4">
    <name type="scientific">Arenimonas caeni</name>
    <dbReference type="NCBI Taxonomy" id="2058085"/>
    <lineage>
        <taxon>Bacteria</taxon>
        <taxon>Pseudomonadati</taxon>
        <taxon>Pseudomonadota</taxon>
        <taxon>Gammaproteobacteria</taxon>
        <taxon>Lysobacterales</taxon>
        <taxon>Lysobacteraceae</taxon>
        <taxon>Arenimonas</taxon>
    </lineage>
</organism>
<name>A0A2P6M648_9GAMM</name>
<comment type="caution">
    <text evidence="3">The sequence shown here is derived from an EMBL/GenBank/DDBJ whole genome shotgun (WGS) entry which is preliminary data.</text>
</comment>
<dbReference type="InterPro" id="IPR001387">
    <property type="entry name" value="Cro/C1-type_HTH"/>
</dbReference>
<dbReference type="PROSITE" id="PS50943">
    <property type="entry name" value="HTH_CROC1"/>
    <property type="match status" value="1"/>
</dbReference>
<dbReference type="Pfam" id="PF01381">
    <property type="entry name" value="HTH_3"/>
    <property type="match status" value="1"/>
</dbReference>
<dbReference type="InterPro" id="IPR010982">
    <property type="entry name" value="Lambda_DNA-bd_dom_sf"/>
</dbReference>
<evidence type="ECO:0000313" key="4">
    <source>
        <dbReference type="Proteomes" id="UP000241736"/>
    </source>
</evidence>
<dbReference type="SUPFAM" id="SSF47413">
    <property type="entry name" value="lambda repressor-like DNA-binding domains"/>
    <property type="match status" value="1"/>
</dbReference>
<accession>A0A2P6M648</accession>
<dbReference type="Proteomes" id="UP000241736">
    <property type="component" value="Unassembled WGS sequence"/>
</dbReference>
<evidence type="ECO:0000256" key="1">
    <source>
        <dbReference type="SAM" id="MobiDB-lite"/>
    </source>
</evidence>
<dbReference type="GO" id="GO:0003677">
    <property type="term" value="F:DNA binding"/>
    <property type="evidence" value="ECO:0007669"/>
    <property type="project" value="InterPro"/>
</dbReference>
<dbReference type="EMBL" id="PVLF01000023">
    <property type="protein sequence ID" value="PRH81474.1"/>
    <property type="molecule type" value="Genomic_DNA"/>
</dbReference>
<dbReference type="OrthoDB" id="9772064at2"/>
<feature type="region of interest" description="Disordered" evidence="1">
    <location>
        <begin position="1"/>
        <end position="24"/>
    </location>
</feature>
<evidence type="ECO:0000259" key="2">
    <source>
        <dbReference type="PROSITE" id="PS50943"/>
    </source>
</evidence>
<keyword evidence="4" id="KW-1185">Reference proteome</keyword>
<evidence type="ECO:0000313" key="3">
    <source>
        <dbReference type="EMBL" id="PRH81474.1"/>
    </source>
</evidence>
<reference evidence="3 4" key="1">
    <citation type="submission" date="2018-03" db="EMBL/GenBank/DDBJ databases">
        <title>Arenimonas caeni sp. nov., isolated from activated sludge.</title>
        <authorList>
            <person name="Liu H."/>
        </authorList>
    </citation>
    <scope>NUCLEOTIDE SEQUENCE [LARGE SCALE GENOMIC DNA]</scope>
    <source>
        <strain evidence="4">z29</strain>
    </source>
</reference>
<dbReference type="AlphaFoldDB" id="A0A2P6M648"/>
<feature type="domain" description="HTH cro/C1-type" evidence="2">
    <location>
        <begin position="63"/>
        <end position="118"/>
    </location>
</feature>
<dbReference type="CDD" id="cd00093">
    <property type="entry name" value="HTH_XRE"/>
    <property type="match status" value="1"/>
</dbReference>
<gene>
    <name evidence="3" type="ORF">C6N40_12360</name>
</gene>
<protein>
    <recommendedName>
        <fullName evidence="2">HTH cro/C1-type domain-containing protein</fullName>
    </recommendedName>
</protein>
<sequence>MAWSRRESAGNPESPAPVRQPGGLLGWKRRLRAKAPTRLVKTRGADPCRAFRGIPMTHLFNRIRQARRGASLSQLELARMVGVARSAVAQWERKDGARPTTENMAKIAMATSVGFEWLATGRGNRWLGGDTPNGAETPAMLLNFYAQCGLEERLLVAFRSLRNPEQQPLVDFVEAMTARA</sequence>
<proteinExistence type="predicted"/>
<dbReference type="Gene3D" id="1.10.260.40">
    <property type="entry name" value="lambda repressor-like DNA-binding domains"/>
    <property type="match status" value="1"/>
</dbReference>
<dbReference type="SMART" id="SM00530">
    <property type="entry name" value="HTH_XRE"/>
    <property type="match status" value="1"/>
</dbReference>